<keyword evidence="8" id="KW-0966">Cell projection</keyword>
<protein>
    <recommendedName>
        <fullName evidence="7">Flagellar biosynthesis protein FlhA</fullName>
    </recommendedName>
</protein>
<comment type="caution">
    <text evidence="8">The sequence shown here is derived from an EMBL/GenBank/DDBJ whole genome shotgun (WGS) entry which is preliminary data.</text>
</comment>
<dbReference type="PROSITE" id="PS00994">
    <property type="entry name" value="FHIPEP"/>
    <property type="match status" value="1"/>
</dbReference>
<name>A0A848B1X1_9FIRM</name>
<dbReference type="Gene3D" id="3.40.30.60">
    <property type="entry name" value="FHIPEP family, domain 1"/>
    <property type="match status" value="1"/>
</dbReference>
<dbReference type="Proteomes" id="UP000543804">
    <property type="component" value="Unassembled WGS sequence"/>
</dbReference>
<dbReference type="PRINTS" id="PR00949">
    <property type="entry name" value="TYPE3IMAPROT"/>
</dbReference>
<evidence type="ECO:0000256" key="4">
    <source>
        <dbReference type="ARBA" id="ARBA00022692"/>
    </source>
</evidence>
<keyword evidence="3 7" id="KW-1003">Cell membrane</keyword>
<feature type="transmembrane region" description="Helical" evidence="7">
    <location>
        <begin position="248"/>
        <end position="269"/>
    </location>
</feature>
<dbReference type="GO" id="GO:0009306">
    <property type="term" value="P:protein secretion"/>
    <property type="evidence" value="ECO:0007669"/>
    <property type="project" value="InterPro"/>
</dbReference>
<evidence type="ECO:0000256" key="6">
    <source>
        <dbReference type="ARBA" id="ARBA00023136"/>
    </source>
</evidence>
<dbReference type="GO" id="GO:0005886">
    <property type="term" value="C:plasma membrane"/>
    <property type="evidence" value="ECO:0007669"/>
    <property type="project" value="UniProtKB-SubCell"/>
</dbReference>
<dbReference type="PANTHER" id="PTHR30161">
    <property type="entry name" value="FLAGELLAR EXPORT PROTEIN, MEMBRANE FLHA SUBUNIT-RELATED"/>
    <property type="match status" value="1"/>
</dbReference>
<dbReference type="InterPro" id="IPR025505">
    <property type="entry name" value="FHIPEP_CS"/>
</dbReference>
<evidence type="ECO:0000256" key="7">
    <source>
        <dbReference type="RuleBase" id="RU364093"/>
    </source>
</evidence>
<feature type="transmembrane region" description="Helical" evidence="7">
    <location>
        <begin position="207"/>
        <end position="228"/>
    </location>
</feature>
<feature type="transmembrane region" description="Helical" evidence="7">
    <location>
        <begin position="289"/>
        <end position="322"/>
    </location>
</feature>
<dbReference type="InterPro" id="IPR042196">
    <property type="entry name" value="FHIPEP_4"/>
</dbReference>
<feature type="transmembrane region" description="Helical" evidence="7">
    <location>
        <begin position="49"/>
        <end position="68"/>
    </location>
</feature>
<evidence type="ECO:0000256" key="3">
    <source>
        <dbReference type="ARBA" id="ARBA00022475"/>
    </source>
</evidence>
<dbReference type="EMBL" id="JABAFA010000002">
    <property type="protein sequence ID" value="NMD98229.1"/>
    <property type="molecule type" value="Genomic_DNA"/>
</dbReference>
<dbReference type="InterPro" id="IPR042194">
    <property type="entry name" value="FHIPEP_1"/>
</dbReference>
<evidence type="ECO:0000313" key="9">
    <source>
        <dbReference type="Proteomes" id="UP000543804"/>
    </source>
</evidence>
<evidence type="ECO:0000256" key="5">
    <source>
        <dbReference type="ARBA" id="ARBA00022989"/>
    </source>
</evidence>
<dbReference type="GO" id="GO:0044780">
    <property type="term" value="P:bacterial-type flagellum assembly"/>
    <property type="evidence" value="ECO:0007669"/>
    <property type="project" value="InterPro"/>
</dbReference>
<keyword evidence="7" id="KW-1006">Bacterial flagellum protein export</keyword>
<reference evidence="8 9" key="1">
    <citation type="submission" date="2020-04" db="EMBL/GenBank/DDBJ databases">
        <authorList>
            <person name="Hitch T.C.A."/>
            <person name="Wylensek D."/>
            <person name="Clavel T."/>
        </authorList>
    </citation>
    <scope>NUCLEOTIDE SEQUENCE [LARGE SCALE GENOMIC DNA]</scope>
    <source>
        <strain evidence="8 9">PG-130-P53-12</strain>
    </source>
</reference>
<dbReference type="Gene3D" id="1.10.8.540">
    <property type="entry name" value="FHIPEP family, domain 3"/>
    <property type="match status" value="1"/>
</dbReference>
<keyword evidence="6 7" id="KW-0472">Membrane</keyword>
<evidence type="ECO:0000313" key="8">
    <source>
        <dbReference type="EMBL" id="NMD98229.1"/>
    </source>
</evidence>
<accession>A0A848B1X1</accession>
<feature type="transmembrane region" description="Helical" evidence="7">
    <location>
        <begin position="74"/>
        <end position="91"/>
    </location>
</feature>
<proteinExistence type="inferred from homology"/>
<dbReference type="Gene3D" id="3.40.50.12790">
    <property type="entry name" value="FHIPEP family, domain 4"/>
    <property type="match status" value="1"/>
</dbReference>
<keyword evidence="7" id="KW-1005">Bacterial flagellum biogenesis</keyword>
<dbReference type="InterPro" id="IPR001712">
    <property type="entry name" value="T3SS_FHIPEP"/>
</dbReference>
<dbReference type="InterPro" id="IPR042193">
    <property type="entry name" value="FHIPEP_3"/>
</dbReference>
<dbReference type="RefSeq" id="WP_170077022.1">
    <property type="nucleotide sequence ID" value="NZ_JABAFA010000002.1"/>
</dbReference>
<keyword evidence="4 7" id="KW-0812">Transmembrane</keyword>
<sequence>MAAPQIAATAGVFGKGSFIQKYSDVLIAVAIVIIVVMMIIPLPTLLLDLLICLNITIALLVVMSVIYNKEALDLSIFPSLLLVTTLFRLALNISSTRLILLDGYAGEVITAFGNFVVGGNPVVGFIVFIILVGINFIVITKGSERVAEVSARFTLDAMPGKQMAIDADLNQGAITDAQAKVRREKIQHEADFFGAMDGASKFVKGDAIAAIVIMLINISGGFVIGMLQRNLSALQALQQYTLLTVGEGLVSQIPALLISTATGLIVTRAGAEGNLGADMVSQLFRNDRIFFILSGVLAFFAIVPGLPGIPFSVLAVLCFFIGRALKQGTAVTAAQEAKTEKSVQQQQKKKATSPENIVSLLQVDPMELEIGYSLIPLVDTGQGGDLLDRIVMIRRQCALELGLVVPTIRIRDNIQIKPNAYIIKLKGVEIAKGELMLDHYLAMNSGTVFEEVPGIETTEPAFGLPALWIPESEREQAELNGYTVVDAVSVLATHLTEVIKSHAAEILGRQEAQNLVDNLKKTNKTLVEEVVPDLLTVGEVQKVLQNLLAERISIRDMETIFEVLSDYARATKDTEILTEYVRHAMARQITQANVQNGQLPCVTLDPALENRIAGGVQRTDRGSYVSLDPDSMKKLIDSLNNELQKLTNMGYQPIVLTSPAVRLYFRKLVERSVPGIIVLSQAEIEQSVEIQILGVVKI</sequence>
<gene>
    <name evidence="7 8" type="primary">flhA</name>
    <name evidence="8" type="ORF">HF878_01840</name>
</gene>
<keyword evidence="8" id="KW-0969">Cilium</keyword>
<evidence type="ECO:0000256" key="2">
    <source>
        <dbReference type="ARBA" id="ARBA00008835"/>
    </source>
</evidence>
<dbReference type="NCBIfam" id="TIGR01398">
    <property type="entry name" value="FlhA"/>
    <property type="match status" value="1"/>
</dbReference>
<keyword evidence="5 7" id="KW-1133">Transmembrane helix</keyword>
<keyword evidence="9" id="KW-1185">Reference proteome</keyword>
<keyword evidence="7" id="KW-0653">Protein transport</keyword>
<comment type="similarity">
    <text evidence="2 7">Belongs to the FHIPEP (flagella/HR/invasion proteins export pore) family.</text>
</comment>
<feature type="transmembrane region" description="Helical" evidence="7">
    <location>
        <begin position="25"/>
        <end position="42"/>
    </location>
</feature>
<dbReference type="Pfam" id="PF00771">
    <property type="entry name" value="FHIPEP"/>
    <property type="match status" value="1"/>
</dbReference>
<dbReference type="InterPro" id="IPR006301">
    <property type="entry name" value="FlhA"/>
</dbReference>
<dbReference type="AlphaFoldDB" id="A0A848B1X1"/>
<feature type="transmembrane region" description="Helical" evidence="7">
    <location>
        <begin position="122"/>
        <end position="140"/>
    </location>
</feature>
<comment type="subcellular location">
    <subcellularLocation>
        <location evidence="1 7">Cell membrane</location>
        <topology evidence="1 7">Multi-pass membrane protein</topology>
    </subcellularLocation>
</comment>
<organism evidence="8 9">
    <name type="scientific">Selenomonas bovis</name>
    <dbReference type="NCBI Taxonomy" id="416586"/>
    <lineage>
        <taxon>Bacteria</taxon>
        <taxon>Bacillati</taxon>
        <taxon>Bacillota</taxon>
        <taxon>Negativicutes</taxon>
        <taxon>Selenomonadales</taxon>
        <taxon>Selenomonadaceae</taxon>
        <taxon>Selenomonas</taxon>
    </lineage>
</organism>
<dbReference type="PANTHER" id="PTHR30161:SF1">
    <property type="entry name" value="FLAGELLAR BIOSYNTHESIS PROTEIN FLHA-RELATED"/>
    <property type="match status" value="1"/>
</dbReference>
<comment type="function">
    <text evidence="7">Required for formation of the rod structure of the flagellar apparatus. Together with FliI and FliH, may constitute the export apparatus of flagellin.</text>
</comment>
<dbReference type="PIRSF" id="PIRSF005419">
    <property type="entry name" value="FlhA"/>
    <property type="match status" value="1"/>
</dbReference>
<keyword evidence="7" id="KW-0813">Transport</keyword>
<evidence type="ECO:0000256" key="1">
    <source>
        <dbReference type="ARBA" id="ARBA00004651"/>
    </source>
</evidence>
<keyword evidence="8" id="KW-0282">Flagellum</keyword>